<keyword evidence="2" id="KW-1185">Reference proteome</keyword>
<gene>
    <name evidence="1" type="ORF">CMV30_03770</name>
</gene>
<name>A0A290Q3R3_9BACT</name>
<organism evidence="1 2">
    <name type="scientific">Nibricoccus aquaticus</name>
    <dbReference type="NCBI Taxonomy" id="2576891"/>
    <lineage>
        <taxon>Bacteria</taxon>
        <taxon>Pseudomonadati</taxon>
        <taxon>Verrucomicrobiota</taxon>
        <taxon>Opitutia</taxon>
        <taxon>Opitutales</taxon>
        <taxon>Opitutaceae</taxon>
        <taxon>Nibricoccus</taxon>
    </lineage>
</organism>
<evidence type="ECO:0000313" key="2">
    <source>
        <dbReference type="Proteomes" id="UP000217265"/>
    </source>
</evidence>
<sequence length="61" mass="6606">MAKWKLSKWEILQKRMSALRGALKTPKAVDGISTTVLAIAPVLTAVDAVKASLAVDERKND</sequence>
<dbReference type="AlphaFoldDB" id="A0A290Q3R3"/>
<dbReference type="EMBL" id="CP023344">
    <property type="protein sequence ID" value="ATC63144.1"/>
    <property type="molecule type" value="Genomic_DNA"/>
</dbReference>
<evidence type="ECO:0000313" key="1">
    <source>
        <dbReference type="EMBL" id="ATC63144.1"/>
    </source>
</evidence>
<dbReference type="Proteomes" id="UP000217265">
    <property type="component" value="Chromosome"/>
</dbReference>
<protein>
    <submittedName>
        <fullName evidence="1">Uncharacterized protein</fullName>
    </submittedName>
</protein>
<accession>A0A290Q3R3</accession>
<dbReference type="KEGG" id="vbh:CMV30_03770"/>
<proteinExistence type="predicted"/>
<reference evidence="1 2" key="1">
    <citation type="submission" date="2017-09" db="EMBL/GenBank/DDBJ databases">
        <title>Complete genome sequence of Verrucomicrobial strain HZ-65, isolated from freshwater.</title>
        <authorList>
            <person name="Choi A."/>
        </authorList>
    </citation>
    <scope>NUCLEOTIDE SEQUENCE [LARGE SCALE GENOMIC DNA]</scope>
    <source>
        <strain evidence="1 2">HZ-65</strain>
    </source>
</reference>